<dbReference type="Proteomes" id="UP000324285">
    <property type="component" value="Chromosome"/>
</dbReference>
<evidence type="ECO:0000313" key="3">
    <source>
        <dbReference type="EMBL" id="QEM82841.2"/>
    </source>
</evidence>
<feature type="chain" id="PRO_5032723871" evidence="1">
    <location>
        <begin position="25"/>
        <end position="158"/>
    </location>
</feature>
<feature type="signal peptide" evidence="1">
    <location>
        <begin position="1"/>
        <end position="24"/>
    </location>
</feature>
<keyword evidence="4" id="KW-1185">Reference proteome</keyword>
<dbReference type="InterPro" id="IPR025711">
    <property type="entry name" value="PepSY"/>
</dbReference>
<evidence type="ECO:0000259" key="2">
    <source>
        <dbReference type="Pfam" id="PF13670"/>
    </source>
</evidence>
<dbReference type="AlphaFoldDB" id="A0A856QSE8"/>
<keyword evidence="1" id="KW-0732">Signal</keyword>
<dbReference type="RefSeq" id="WP_187775022.1">
    <property type="nucleotide sequence ID" value="NZ_CP038437.2"/>
</dbReference>
<protein>
    <submittedName>
        <fullName evidence="3">PepSY domain-containing protein</fullName>
    </submittedName>
</protein>
<evidence type="ECO:0000256" key="1">
    <source>
        <dbReference type="SAM" id="SignalP"/>
    </source>
</evidence>
<dbReference type="Pfam" id="PF13670">
    <property type="entry name" value="PepSY_2"/>
    <property type="match status" value="1"/>
</dbReference>
<proteinExistence type="predicted"/>
<accession>A0A856QSE8</accession>
<feature type="domain" description="PepSY" evidence="2">
    <location>
        <begin position="10"/>
        <end position="85"/>
    </location>
</feature>
<organism evidence="3 4">
    <name type="scientific">Halomonas binhaiensis</name>
    <dbReference type="NCBI Taxonomy" id="2562282"/>
    <lineage>
        <taxon>Bacteria</taxon>
        <taxon>Pseudomonadati</taxon>
        <taxon>Pseudomonadota</taxon>
        <taxon>Gammaproteobacteria</taxon>
        <taxon>Oceanospirillales</taxon>
        <taxon>Halomonadaceae</taxon>
        <taxon>Halomonas</taxon>
    </lineage>
</organism>
<dbReference type="KEGG" id="hbh:E4T21_15785"/>
<dbReference type="EMBL" id="CP038437">
    <property type="protein sequence ID" value="QEM82841.2"/>
    <property type="molecule type" value="Genomic_DNA"/>
</dbReference>
<evidence type="ECO:0000313" key="4">
    <source>
        <dbReference type="Proteomes" id="UP000324285"/>
    </source>
</evidence>
<reference evidence="3" key="1">
    <citation type="submission" date="2021-02" db="EMBL/GenBank/DDBJ databases">
        <title>Strain Y2R2, a novel species of the genus Halomonas.</title>
        <authorList>
            <person name="Huang H."/>
        </authorList>
    </citation>
    <scope>NUCLEOTIDE SEQUENCE</scope>
    <source>
        <strain evidence="3">Y2R2</strain>
    </source>
</reference>
<name>A0A856QSE8_9GAMM</name>
<sequence length="158" mass="17422">MKKTLTLGLATLTLTGAMATTALADDGATRADIDRMLKSAQDYGFTHFDEFGVDDGDQFEVEGWGEDGSRLDVDMSMSDGSVLREQKNQGEVPDWSLSSDEVSKALDGAQKAGLEHIGSLDVDRMGQIEIEGYDAKFQELELRMNRETFEVMDVQQDD</sequence>
<gene>
    <name evidence="3" type="ORF">E4T21_15785</name>
</gene>